<reference evidence="11 12" key="1">
    <citation type="submission" date="2022-06" db="EMBL/GenBank/DDBJ databases">
        <title>Isolation of gut microbiota from human fecal samples.</title>
        <authorList>
            <person name="Pamer E.G."/>
            <person name="Barat B."/>
            <person name="Waligurski E."/>
            <person name="Medina S."/>
            <person name="Paddock L."/>
            <person name="Mostad J."/>
        </authorList>
    </citation>
    <scope>NUCLEOTIDE SEQUENCE [LARGE SCALE GENOMIC DNA]</scope>
    <source>
        <strain evidence="11 12">DFI.6.1</strain>
    </source>
</reference>
<feature type="binding site" evidence="7">
    <location>
        <position position="12"/>
    </location>
    <ligand>
        <name>ATP</name>
        <dbReference type="ChEBI" id="CHEBI:30616"/>
    </ligand>
</feature>
<feature type="binding site" evidence="7">
    <location>
        <position position="83"/>
    </location>
    <ligand>
        <name>glycerol</name>
        <dbReference type="ChEBI" id="CHEBI:17754"/>
    </ligand>
</feature>
<feature type="binding site" evidence="7">
    <location>
        <position position="82"/>
    </location>
    <ligand>
        <name>sn-glycerol 3-phosphate</name>
        <dbReference type="ChEBI" id="CHEBI:57597"/>
    </ligand>
</feature>
<dbReference type="Pfam" id="PF02782">
    <property type="entry name" value="FGGY_C"/>
    <property type="match status" value="1"/>
</dbReference>
<dbReference type="NCBIfam" id="TIGR01311">
    <property type="entry name" value="glycerol_kin"/>
    <property type="match status" value="1"/>
</dbReference>
<sequence length="496" mass="54887">MDKYILAIDQGTTSTRAIIFDQESNLIAIAQKELTMLYPHPGWVEQSANELWASVVSVISEVLAKANLKAGNIAAIGITNQRETTILWEKQSGLPIDHAIVWQSKQSDHYVQKLKEQGLEGWIQKKSGLRLDPYFSASKIRFLLDKHHLQKEAEEGKILFGTVDSFLVWKLTGGKCHISDVSNASRTMLMNLETLDYDDELLELWQIPRAMLPKICDTSAVYGYSDPSLFGEPIAIGAVAGDQQAALFGQTCFEKGMIKNTYGTGCFLLMNTKEQIIHSQNGLISSVGWKIKEEVDYVLEGSVFVAGAAVQWLRDGLKIIDDAAQSEVKATSIKSSEGVYVVPAFSGLGAPYWKPQVKGAIFGMNRGTKQAHLIRATLEALAYQTYDVVAAMQRDSGISLERLQVDGGASRNRFLMQFQSDILNCVVERSFISETTALGAAYLAGLAVGYWKDKEAIRANFKVGASYVPQMSEEERKESLAGWEKAIRSAMYFESC</sequence>
<evidence type="ECO:0000256" key="4">
    <source>
        <dbReference type="ARBA" id="ARBA00022777"/>
    </source>
</evidence>
<keyword evidence="4 7" id="KW-0418">Kinase</keyword>
<dbReference type="InterPro" id="IPR043129">
    <property type="entry name" value="ATPase_NBD"/>
</dbReference>
<feature type="binding site" evidence="7">
    <location>
        <position position="264"/>
    </location>
    <ligand>
        <name>ATP</name>
        <dbReference type="ChEBI" id="CHEBI:30616"/>
    </ligand>
</feature>
<feature type="binding site" evidence="7">
    <location>
        <position position="16"/>
    </location>
    <ligand>
        <name>ADP</name>
        <dbReference type="ChEBI" id="CHEBI:456216"/>
    </ligand>
</feature>
<name>A0ABT1SIR1_9FIRM</name>
<feature type="binding site" evidence="7">
    <location>
        <position position="12"/>
    </location>
    <ligand>
        <name>ADP</name>
        <dbReference type="ChEBI" id="CHEBI:456216"/>
    </ligand>
</feature>
<feature type="binding site" evidence="7">
    <location>
        <position position="134"/>
    </location>
    <ligand>
        <name>sn-glycerol 3-phosphate</name>
        <dbReference type="ChEBI" id="CHEBI:57597"/>
    </ligand>
</feature>
<feature type="domain" description="Carbohydrate kinase FGGY N-terminal" evidence="9">
    <location>
        <begin position="4"/>
        <end position="249"/>
    </location>
</feature>
<dbReference type="EMBL" id="JANGCH010000002">
    <property type="protein sequence ID" value="MCQ5121089.1"/>
    <property type="molecule type" value="Genomic_DNA"/>
</dbReference>
<comment type="caution">
    <text evidence="11">The sequence shown here is derived from an EMBL/GenBank/DDBJ whole genome shotgun (WGS) entry which is preliminary data.</text>
</comment>
<keyword evidence="12" id="KW-1185">Reference proteome</keyword>
<feature type="binding site" evidence="7">
    <location>
        <position position="242"/>
    </location>
    <ligand>
        <name>glycerol</name>
        <dbReference type="ChEBI" id="CHEBI:17754"/>
    </ligand>
</feature>
<dbReference type="GO" id="GO:0004370">
    <property type="term" value="F:glycerol kinase activity"/>
    <property type="evidence" value="ECO:0007669"/>
    <property type="project" value="UniProtKB-EC"/>
</dbReference>
<dbReference type="PANTHER" id="PTHR10196">
    <property type="entry name" value="SUGAR KINASE"/>
    <property type="match status" value="1"/>
</dbReference>
<accession>A0ABT1SIR1</accession>
<dbReference type="NCBIfam" id="NF000756">
    <property type="entry name" value="PRK00047.1"/>
    <property type="match status" value="1"/>
</dbReference>
<comment type="subunit">
    <text evidence="7">Homotetramer and homodimer (in equilibrium).</text>
</comment>
<feature type="binding site" evidence="7">
    <location>
        <position position="408"/>
    </location>
    <ligand>
        <name>ATP</name>
        <dbReference type="ChEBI" id="CHEBI:30616"/>
    </ligand>
</feature>
<dbReference type="PROSITE" id="PS00445">
    <property type="entry name" value="FGGY_KINASES_2"/>
    <property type="match status" value="1"/>
</dbReference>
<comment type="function">
    <text evidence="7">Key enzyme in the regulation of glycerol uptake and metabolism. Catalyzes the phosphorylation of glycerol to yield sn-glycerol 3-phosphate.</text>
</comment>
<keyword evidence="6 7" id="KW-0067">ATP-binding</keyword>
<gene>
    <name evidence="7 11" type="primary">glpK</name>
    <name evidence="11" type="ORF">NE663_02285</name>
</gene>
<dbReference type="HAMAP" id="MF_00186">
    <property type="entry name" value="Glycerol_kin"/>
    <property type="match status" value="1"/>
</dbReference>
<feature type="binding site" evidence="7">
    <location>
        <position position="307"/>
    </location>
    <ligand>
        <name>ADP</name>
        <dbReference type="ChEBI" id="CHEBI:456216"/>
    </ligand>
</feature>
<comment type="pathway">
    <text evidence="7">Polyol metabolism; glycerol degradation via glycerol kinase pathway; sn-glycerol 3-phosphate from glycerol: step 1/1.</text>
</comment>
<dbReference type="Pfam" id="PF00370">
    <property type="entry name" value="FGGY_N"/>
    <property type="match status" value="1"/>
</dbReference>
<evidence type="ECO:0000256" key="2">
    <source>
        <dbReference type="ARBA" id="ARBA00022679"/>
    </source>
</evidence>
<proteinExistence type="inferred from homology"/>
<evidence type="ECO:0000256" key="1">
    <source>
        <dbReference type="ARBA" id="ARBA00009156"/>
    </source>
</evidence>
<comment type="similarity">
    <text evidence="1 7 8">Belongs to the FGGY kinase family.</text>
</comment>
<evidence type="ECO:0000313" key="11">
    <source>
        <dbReference type="EMBL" id="MCQ5121089.1"/>
    </source>
</evidence>
<evidence type="ECO:0000256" key="3">
    <source>
        <dbReference type="ARBA" id="ARBA00022741"/>
    </source>
</evidence>
<dbReference type="PIRSF" id="PIRSF000538">
    <property type="entry name" value="GlpK"/>
    <property type="match status" value="1"/>
</dbReference>
<dbReference type="SUPFAM" id="SSF53067">
    <property type="entry name" value="Actin-like ATPase domain"/>
    <property type="match status" value="2"/>
</dbReference>
<evidence type="ECO:0000256" key="8">
    <source>
        <dbReference type="RuleBase" id="RU003733"/>
    </source>
</evidence>
<dbReference type="Proteomes" id="UP001524435">
    <property type="component" value="Unassembled WGS sequence"/>
</dbReference>
<dbReference type="InterPro" id="IPR018483">
    <property type="entry name" value="Carb_kinase_FGGY_CS"/>
</dbReference>
<feature type="binding site" evidence="7">
    <location>
        <position position="82"/>
    </location>
    <ligand>
        <name>glycerol</name>
        <dbReference type="ChEBI" id="CHEBI:17754"/>
    </ligand>
</feature>
<dbReference type="InterPro" id="IPR018484">
    <property type="entry name" value="FGGY_N"/>
</dbReference>
<feature type="domain" description="Carbohydrate kinase FGGY C-terminal" evidence="10">
    <location>
        <begin position="260"/>
        <end position="447"/>
    </location>
</feature>
<dbReference type="InterPro" id="IPR000577">
    <property type="entry name" value="Carb_kinase_FGGY"/>
</dbReference>
<dbReference type="InterPro" id="IPR018485">
    <property type="entry name" value="FGGY_C"/>
</dbReference>
<feature type="binding site" evidence="7">
    <location>
        <position position="134"/>
    </location>
    <ligand>
        <name>glycerol</name>
        <dbReference type="ChEBI" id="CHEBI:17754"/>
    </ligand>
</feature>
<keyword evidence="5 7" id="KW-0319">Glycerol metabolism</keyword>
<feature type="binding site" evidence="7">
    <location>
        <position position="83"/>
    </location>
    <ligand>
        <name>sn-glycerol 3-phosphate</name>
        <dbReference type="ChEBI" id="CHEBI:57597"/>
    </ligand>
</feature>
<dbReference type="InterPro" id="IPR005999">
    <property type="entry name" value="Glycerol_kin"/>
</dbReference>
<feature type="binding site" evidence="7">
    <location>
        <position position="408"/>
    </location>
    <ligand>
        <name>ADP</name>
        <dbReference type="ChEBI" id="CHEBI:456216"/>
    </ligand>
</feature>
<evidence type="ECO:0000256" key="5">
    <source>
        <dbReference type="ARBA" id="ARBA00022798"/>
    </source>
</evidence>
<feature type="binding site" evidence="7">
    <location>
        <position position="243"/>
    </location>
    <ligand>
        <name>glycerol</name>
        <dbReference type="ChEBI" id="CHEBI:17754"/>
    </ligand>
</feature>
<dbReference type="CDD" id="cd07786">
    <property type="entry name" value="FGGY_EcGK_like"/>
    <property type="match status" value="1"/>
</dbReference>
<evidence type="ECO:0000313" key="12">
    <source>
        <dbReference type="Proteomes" id="UP001524435"/>
    </source>
</evidence>
<feature type="binding site" evidence="7">
    <location>
        <position position="12"/>
    </location>
    <ligand>
        <name>sn-glycerol 3-phosphate</name>
        <dbReference type="ChEBI" id="CHEBI:57597"/>
    </ligand>
</feature>
<feature type="binding site" evidence="7">
    <location>
        <position position="307"/>
    </location>
    <ligand>
        <name>ATP</name>
        <dbReference type="ChEBI" id="CHEBI:30616"/>
    </ligand>
</feature>
<feature type="binding site" evidence="7">
    <location>
        <position position="412"/>
    </location>
    <ligand>
        <name>ADP</name>
        <dbReference type="ChEBI" id="CHEBI:456216"/>
    </ligand>
</feature>
<feature type="binding site" evidence="7">
    <location>
        <position position="13"/>
    </location>
    <ligand>
        <name>ATP</name>
        <dbReference type="ChEBI" id="CHEBI:30616"/>
    </ligand>
</feature>
<keyword evidence="3 7" id="KW-0547">Nucleotide-binding</keyword>
<evidence type="ECO:0000259" key="9">
    <source>
        <dbReference type="Pfam" id="PF00370"/>
    </source>
</evidence>
<evidence type="ECO:0000256" key="6">
    <source>
        <dbReference type="ARBA" id="ARBA00022840"/>
    </source>
</evidence>
<dbReference type="RefSeq" id="WP_178200490.1">
    <property type="nucleotide sequence ID" value="NZ_CALVCM010000009.1"/>
</dbReference>
<dbReference type="EC" id="2.7.1.30" evidence="7"/>
<dbReference type="Gene3D" id="3.30.420.40">
    <property type="match status" value="2"/>
</dbReference>
<evidence type="ECO:0000259" key="10">
    <source>
        <dbReference type="Pfam" id="PF02782"/>
    </source>
</evidence>
<dbReference type="PANTHER" id="PTHR10196:SF69">
    <property type="entry name" value="GLYCEROL KINASE"/>
    <property type="match status" value="1"/>
</dbReference>
<feature type="binding site" evidence="7">
    <location>
        <position position="242"/>
    </location>
    <ligand>
        <name>sn-glycerol 3-phosphate</name>
        <dbReference type="ChEBI" id="CHEBI:57597"/>
    </ligand>
</feature>
<comment type="activity regulation">
    <text evidence="7">Activated by phosphorylation and inhibited by fructose 1,6-bisphosphate (FBP).</text>
</comment>
<comment type="catalytic activity">
    <reaction evidence="7">
        <text>glycerol + ATP = sn-glycerol 3-phosphate + ADP + H(+)</text>
        <dbReference type="Rhea" id="RHEA:21644"/>
        <dbReference type="ChEBI" id="CHEBI:15378"/>
        <dbReference type="ChEBI" id="CHEBI:17754"/>
        <dbReference type="ChEBI" id="CHEBI:30616"/>
        <dbReference type="ChEBI" id="CHEBI:57597"/>
        <dbReference type="ChEBI" id="CHEBI:456216"/>
        <dbReference type="EC" id="2.7.1.30"/>
    </reaction>
</comment>
<feature type="binding site" evidence="7">
    <location>
        <position position="311"/>
    </location>
    <ligand>
        <name>ATP</name>
        <dbReference type="ChEBI" id="CHEBI:30616"/>
    </ligand>
</feature>
<feature type="binding site" evidence="7">
    <location>
        <position position="264"/>
    </location>
    <ligand>
        <name>ADP</name>
        <dbReference type="ChEBI" id="CHEBI:456216"/>
    </ligand>
</feature>
<feature type="binding site" evidence="7">
    <location>
        <position position="14"/>
    </location>
    <ligand>
        <name>ATP</name>
        <dbReference type="ChEBI" id="CHEBI:30616"/>
    </ligand>
</feature>
<organism evidence="11 12">
    <name type="scientific">Massilicoli timonensis</name>
    <dbReference type="NCBI Taxonomy" id="2015901"/>
    <lineage>
        <taxon>Bacteria</taxon>
        <taxon>Bacillati</taxon>
        <taxon>Bacillota</taxon>
        <taxon>Erysipelotrichia</taxon>
        <taxon>Erysipelotrichales</taxon>
        <taxon>Erysipelotrichaceae</taxon>
        <taxon>Massilicoli</taxon>
    </lineage>
</organism>
<keyword evidence="2 7" id="KW-0808">Transferase</keyword>
<protein>
    <recommendedName>
        <fullName evidence="7">Glycerol kinase</fullName>
        <ecNumber evidence="7">2.7.1.30</ecNumber>
    </recommendedName>
    <alternativeName>
        <fullName evidence="7">ATP:glycerol 3-phosphotransferase</fullName>
    </alternativeName>
    <alternativeName>
        <fullName evidence="7">Glycerokinase</fullName>
        <shortName evidence="7">GK</shortName>
    </alternativeName>
</protein>
<evidence type="ECO:0000256" key="7">
    <source>
        <dbReference type="HAMAP-Rule" id="MF_00186"/>
    </source>
</evidence>